<accession>A0ABV8RFK1</accession>
<dbReference type="EMBL" id="JBHSDH010000013">
    <property type="protein sequence ID" value="MFC4292122.1"/>
    <property type="molecule type" value="Genomic_DNA"/>
</dbReference>
<reference evidence="3" key="1">
    <citation type="journal article" date="2019" name="Int. J. Syst. Evol. Microbiol.">
        <title>The Global Catalogue of Microorganisms (GCM) 10K type strain sequencing project: providing services to taxonomists for standard genome sequencing and annotation.</title>
        <authorList>
            <consortium name="The Broad Institute Genomics Platform"/>
            <consortium name="The Broad Institute Genome Sequencing Center for Infectious Disease"/>
            <person name="Wu L."/>
            <person name="Ma J."/>
        </authorList>
    </citation>
    <scope>NUCLEOTIDE SEQUENCE [LARGE SCALE GENOMIC DNA]</scope>
    <source>
        <strain evidence="3">CECT 8531</strain>
    </source>
</reference>
<evidence type="ECO:0008006" key="4">
    <source>
        <dbReference type="Google" id="ProtNLM"/>
    </source>
</evidence>
<name>A0ABV8RFK1_9SPHN</name>
<dbReference type="RefSeq" id="WP_381422551.1">
    <property type="nucleotide sequence ID" value="NZ_JBHSDH010000013.1"/>
</dbReference>
<keyword evidence="3" id="KW-1185">Reference proteome</keyword>
<sequence>MRKFALGMLLLSVTGCNQAADWKGWVYPNGAVLTDDIPIGAYPSLEECRKSARTILDRLNTYENGEKVQGDYECGFKCSADGGLGGLNVCKKTER</sequence>
<protein>
    <recommendedName>
        <fullName evidence="4">Lipoprotein</fullName>
    </recommendedName>
</protein>
<keyword evidence="1" id="KW-0732">Signal</keyword>
<comment type="caution">
    <text evidence="2">The sequence shown here is derived from an EMBL/GenBank/DDBJ whole genome shotgun (WGS) entry which is preliminary data.</text>
</comment>
<proteinExistence type="predicted"/>
<dbReference type="Proteomes" id="UP001595887">
    <property type="component" value="Unassembled WGS sequence"/>
</dbReference>
<evidence type="ECO:0000313" key="3">
    <source>
        <dbReference type="Proteomes" id="UP001595887"/>
    </source>
</evidence>
<dbReference type="PROSITE" id="PS51257">
    <property type="entry name" value="PROKAR_LIPOPROTEIN"/>
    <property type="match status" value="1"/>
</dbReference>
<feature type="chain" id="PRO_5046673879" description="Lipoprotein" evidence="1">
    <location>
        <begin position="20"/>
        <end position="95"/>
    </location>
</feature>
<organism evidence="2 3">
    <name type="scientific">Sphingorhabdus arenilitoris</name>
    <dbReference type="NCBI Taxonomy" id="1490041"/>
    <lineage>
        <taxon>Bacteria</taxon>
        <taxon>Pseudomonadati</taxon>
        <taxon>Pseudomonadota</taxon>
        <taxon>Alphaproteobacteria</taxon>
        <taxon>Sphingomonadales</taxon>
        <taxon>Sphingomonadaceae</taxon>
        <taxon>Sphingorhabdus</taxon>
    </lineage>
</organism>
<feature type="signal peptide" evidence="1">
    <location>
        <begin position="1"/>
        <end position="19"/>
    </location>
</feature>
<evidence type="ECO:0000256" key="1">
    <source>
        <dbReference type="SAM" id="SignalP"/>
    </source>
</evidence>
<gene>
    <name evidence="2" type="ORF">ACFOWX_06815</name>
</gene>
<evidence type="ECO:0000313" key="2">
    <source>
        <dbReference type="EMBL" id="MFC4292122.1"/>
    </source>
</evidence>